<keyword evidence="1" id="KW-1133">Transmembrane helix</keyword>
<feature type="transmembrane region" description="Helical" evidence="1">
    <location>
        <begin position="34"/>
        <end position="54"/>
    </location>
</feature>
<dbReference type="Proteomes" id="UP001157137">
    <property type="component" value="Unassembled WGS sequence"/>
</dbReference>
<dbReference type="EMBL" id="BSRA01000004">
    <property type="protein sequence ID" value="GLV13294.1"/>
    <property type="molecule type" value="Genomic_DNA"/>
</dbReference>
<name>A0A1H2QUC3_9BACL</name>
<dbReference type="RefSeq" id="WP_006447239.1">
    <property type="nucleotide sequence ID" value="NZ_BSRA01000004.1"/>
</dbReference>
<organism evidence="3 4">
    <name type="scientific">Alicyclobacillus hesperidum</name>
    <dbReference type="NCBI Taxonomy" id="89784"/>
    <lineage>
        <taxon>Bacteria</taxon>
        <taxon>Bacillati</taxon>
        <taxon>Bacillota</taxon>
        <taxon>Bacilli</taxon>
        <taxon>Bacillales</taxon>
        <taxon>Alicyclobacillaceae</taxon>
        <taxon>Alicyclobacillus</taxon>
    </lineage>
</organism>
<sequence length="66" mass="7280">MKQNPLLYVVTLYVSAAVLVLVFLPGLINEEGHFSHFVQHLLIIAGAATFAYAAERLRQLAGQRKA</sequence>
<accession>A0A1H2QUC3</accession>
<protein>
    <submittedName>
        <fullName evidence="3">Uncharacterized protein</fullName>
    </submittedName>
</protein>
<reference evidence="4" key="1">
    <citation type="submission" date="2016-10" db="EMBL/GenBank/DDBJ databases">
        <authorList>
            <person name="Varghese N."/>
        </authorList>
    </citation>
    <scope>NUCLEOTIDE SEQUENCE [LARGE SCALE GENOMIC DNA]</scope>
    <source>
        <strain evidence="4">DSM 12489</strain>
    </source>
</reference>
<keyword evidence="4" id="KW-1185">Reference proteome</keyword>
<keyword evidence="1" id="KW-0812">Transmembrane</keyword>
<reference evidence="3" key="2">
    <citation type="submission" date="2016-10" db="EMBL/GenBank/DDBJ databases">
        <authorList>
            <person name="de Groot N.N."/>
        </authorList>
    </citation>
    <scope>NUCLEOTIDE SEQUENCE [LARGE SCALE GENOMIC DNA]</scope>
    <source>
        <strain evidence="3">DSM 12489</strain>
    </source>
</reference>
<dbReference type="AlphaFoldDB" id="A0A1H2QUC3"/>
<gene>
    <name evidence="2" type="ORF">Heshes_09780</name>
    <name evidence="3" type="ORF">SAMN04489725_10252</name>
</gene>
<dbReference type="Proteomes" id="UP000182589">
    <property type="component" value="Unassembled WGS sequence"/>
</dbReference>
<evidence type="ECO:0000313" key="4">
    <source>
        <dbReference type="Proteomes" id="UP000182589"/>
    </source>
</evidence>
<dbReference type="EMBL" id="FNOJ01000002">
    <property type="protein sequence ID" value="SDW10763.1"/>
    <property type="molecule type" value="Genomic_DNA"/>
</dbReference>
<proteinExistence type="predicted"/>
<evidence type="ECO:0000313" key="3">
    <source>
        <dbReference type="EMBL" id="SDW10763.1"/>
    </source>
</evidence>
<evidence type="ECO:0000313" key="2">
    <source>
        <dbReference type="EMBL" id="GLV13294.1"/>
    </source>
</evidence>
<dbReference type="STRING" id="89784.SAMN04489725_10252"/>
<evidence type="ECO:0000256" key="1">
    <source>
        <dbReference type="SAM" id="Phobius"/>
    </source>
</evidence>
<feature type="transmembrane region" description="Helical" evidence="1">
    <location>
        <begin position="7"/>
        <end position="28"/>
    </location>
</feature>
<reference evidence="2" key="3">
    <citation type="submission" date="2023-02" db="EMBL/GenBank/DDBJ databases">
        <title>Proposal of a novel subspecies: Alicyclobacillus hesperidum subspecies aegle.</title>
        <authorList>
            <person name="Goto K."/>
            <person name="Fujii T."/>
            <person name="Yasui K."/>
            <person name="Mochida K."/>
            <person name="Kato-Tanaka Y."/>
            <person name="Morohoshi S."/>
            <person name="An S.Y."/>
            <person name="Kasai H."/>
            <person name="Yokota A."/>
        </authorList>
    </citation>
    <scope>NUCLEOTIDE SEQUENCE</scope>
    <source>
        <strain evidence="2">DSM 12766</strain>
    </source>
</reference>
<keyword evidence="1" id="KW-0472">Membrane</keyword>